<accession>A0A396IF59</accession>
<sequence length="40" mass="4611">MNVMDVDALRSLAHGILAGRDISESTPIYDVVRYIYREDR</sequence>
<reference evidence="1" key="1">
    <citation type="journal article" date="2018" name="Nat. Plants">
        <title>Whole-genome landscape of Medicago truncatula symbiotic genes.</title>
        <authorList>
            <person name="Pecrix Y."/>
            <person name="Gamas P."/>
            <person name="Carrere S."/>
        </authorList>
    </citation>
    <scope>NUCLEOTIDE SEQUENCE</scope>
    <source>
        <tissue evidence="1">Leaves</tissue>
    </source>
</reference>
<dbReference type="Proteomes" id="UP000265566">
    <property type="component" value="Chromosome 4"/>
</dbReference>
<comment type="caution">
    <text evidence="1">The sequence shown here is derived from an EMBL/GenBank/DDBJ whole genome shotgun (WGS) entry which is preliminary data.</text>
</comment>
<organism evidence="1">
    <name type="scientific">Medicago truncatula</name>
    <name type="common">Barrel medic</name>
    <name type="synonym">Medicago tribuloides</name>
    <dbReference type="NCBI Taxonomy" id="3880"/>
    <lineage>
        <taxon>Eukaryota</taxon>
        <taxon>Viridiplantae</taxon>
        <taxon>Streptophyta</taxon>
        <taxon>Embryophyta</taxon>
        <taxon>Tracheophyta</taxon>
        <taxon>Spermatophyta</taxon>
        <taxon>Magnoliopsida</taxon>
        <taxon>eudicotyledons</taxon>
        <taxon>Gunneridae</taxon>
        <taxon>Pentapetalae</taxon>
        <taxon>rosids</taxon>
        <taxon>fabids</taxon>
        <taxon>Fabales</taxon>
        <taxon>Fabaceae</taxon>
        <taxon>Papilionoideae</taxon>
        <taxon>50 kb inversion clade</taxon>
        <taxon>NPAAA clade</taxon>
        <taxon>Hologalegina</taxon>
        <taxon>IRL clade</taxon>
        <taxon>Trifolieae</taxon>
        <taxon>Medicago</taxon>
    </lineage>
</organism>
<dbReference type="EMBL" id="PSQE01000004">
    <property type="protein sequence ID" value="RHN63438.1"/>
    <property type="molecule type" value="Genomic_DNA"/>
</dbReference>
<dbReference type="AlphaFoldDB" id="A0A396IF59"/>
<evidence type="ECO:0000313" key="1">
    <source>
        <dbReference type="EMBL" id="RHN63438.1"/>
    </source>
</evidence>
<name>A0A396IF59_MEDTR</name>
<gene>
    <name evidence="1" type="ORF">MtrunA17_Chr4g0058271</name>
</gene>
<dbReference type="Gramene" id="rna26136">
    <property type="protein sequence ID" value="RHN63438.1"/>
    <property type="gene ID" value="gene26136"/>
</dbReference>
<proteinExistence type="predicted"/>
<protein>
    <submittedName>
        <fullName evidence="1">Uncharacterized protein</fullName>
    </submittedName>
</protein>